<name>A0A133KEH1_HEYCO</name>
<comment type="similarity">
    <text evidence="2 5">Belongs to the pseudouridine synthase RluA family.</text>
</comment>
<evidence type="ECO:0000256" key="1">
    <source>
        <dbReference type="ARBA" id="ARBA00000073"/>
    </source>
</evidence>
<feature type="domain" description="Pseudouridine synthase RsuA/RluA-like" evidence="6">
    <location>
        <begin position="89"/>
        <end position="238"/>
    </location>
</feature>
<dbReference type="EC" id="5.4.99.-" evidence="5"/>
<dbReference type="GO" id="GO:0000455">
    <property type="term" value="P:enzyme-directed rRNA pseudouridine synthesis"/>
    <property type="evidence" value="ECO:0007669"/>
    <property type="project" value="TreeGrafter"/>
</dbReference>
<evidence type="ECO:0000256" key="5">
    <source>
        <dbReference type="RuleBase" id="RU362028"/>
    </source>
</evidence>
<protein>
    <recommendedName>
        <fullName evidence="5">Pseudouridine synthase</fullName>
        <ecNumber evidence="5">5.4.99.-</ecNumber>
    </recommendedName>
</protein>
<evidence type="ECO:0000313" key="8">
    <source>
        <dbReference type="Proteomes" id="UP000070376"/>
    </source>
</evidence>
<dbReference type="CDD" id="cd02869">
    <property type="entry name" value="PseudoU_synth_RluA_like"/>
    <property type="match status" value="1"/>
</dbReference>
<dbReference type="GO" id="GO:0003723">
    <property type="term" value="F:RNA binding"/>
    <property type="evidence" value="ECO:0007669"/>
    <property type="project" value="InterPro"/>
</dbReference>
<dbReference type="SUPFAM" id="SSF55120">
    <property type="entry name" value="Pseudouridine synthase"/>
    <property type="match status" value="1"/>
</dbReference>
<dbReference type="InterPro" id="IPR020103">
    <property type="entry name" value="PsdUridine_synth_cat_dom_sf"/>
</dbReference>
<dbReference type="PROSITE" id="PS01129">
    <property type="entry name" value="PSI_RLU"/>
    <property type="match status" value="1"/>
</dbReference>
<dbReference type="InterPro" id="IPR006224">
    <property type="entry name" value="PsdUridine_synth_RluA-like_CS"/>
</dbReference>
<evidence type="ECO:0000259" key="6">
    <source>
        <dbReference type="Pfam" id="PF00849"/>
    </source>
</evidence>
<dbReference type="FunFam" id="3.30.2350.10:FF:000005">
    <property type="entry name" value="Pseudouridine synthase"/>
    <property type="match status" value="1"/>
</dbReference>
<dbReference type="Gene3D" id="3.30.2350.10">
    <property type="entry name" value="Pseudouridine synthase"/>
    <property type="match status" value="1"/>
</dbReference>
<dbReference type="AlphaFoldDB" id="A0A133KEH1"/>
<dbReference type="PANTHER" id="PTHR21600:SF35">
    <property type="entry name" value="PSEUDOURIDINE SYNTHASE"/>
    <property type="match status" value="1"/>
</dbReference>
<dbReference type="NCBIfam" id="TIGR00005">
    <property type="entry name" value="rluA_subfam"/>
    <property type="match status" value="1"/>
</dbReference>
<dbReference type="InterPro" id="IPR006225">
    <property type="entry name" value="PsdUridine_synth_RluC/D"/>
</dbReference>
<dbReference type="InterPro" id="IPR006145">
    <property type="entry name" value="PsdUridine_synth_RsuA/RluA"/>
</dbReference>
<feature type="active site" evidence="4">
    <location>
        <position position="135"/>
    </location>
</feature>
<organism evidence="7 8">
    <name type="scientific">Heyndrickxia coagulans</name>
    <name type="common">Weizmannia coagulans</name>
    <dbReference type="NCBI Taxonomy" id="1398"/>
    <lineage>
        <taxon>Bacteria</taxon>
        <taxon>Bacillati</taxon>
        <taxon>Bacillota</taxon>
        <taxon>Bacilli</taxon>
        <taxon>Bacillales</taxon>
        <taxon>Bacillaceae</taxon>
        <taxon>Heyndrickxia</taxon>
    </lineage>
</organism>
<accession>A0A133KEH1</accession>
<keyword evidence="3 5" id="KW-0413">Isomerase</keyword>
<dbReference type="Pfam" id="PF00849">
    <property type="entry name" value="PseudoU_synth_2"/>
    <property type="match status" value="1"/>
</dbReference>
<evidence type="ECO:0000256" key="2">
    <source>
        <dbReference type="ARBA" id="ARBA00010876"/>
    </source>
</evidence>
<reference evidence="8" key="1">
    <citation type="submission" date="2016-01" db="EMBL/GenBank/DDBJ databases">
        <authorList>
            <person name="Mitreva M."/>
            <person name="Pepin K.H."/>
            <person name="Mihindukulasuriya K.A."/>
            <person name="Fulton R."/>
            <person name="Fronick C."/>
            <person name="O'Laughlin M."/>
            <person name="Miner T."/>
            <person name="Herter B."/>
            <person name="Rosa B.A."/>
            <person name="Cordes M."/>
            <person name="Tomlinson C."/>
            <person name="Wollam A."/>
            <person name="Palsikar V.B."/>
            <person name="Mardis E.R."/>
            <person name="Wilson R.K."/>
        </authorList>
    </citation>
    <scope>NUCLEOTIDE SEQUENCE [LARGE SCALE GENOMIC DNA]</scope>
    <source>
        <strain evidence="8">GED7749B</strain>
    </source>
</reference>
<dbReference type="RefSeq" id="WP_014095714.1">
    <property type="nucleotide sequence ID" value="NZ_CP025437.1"/>
</dbReference>
<dbReference type="InterPro" id="IPR050188">
    <property type="entry name" value="RluA_PseudoU_synthase"/>
</dbReference>
<sequence>MLTLSWTITEDEAHQELKEFLKARHISKRALADIKFRGGMILVNGREVTVRYRLQPGDAAAIVFPKETPSPNLTPENIPFGHVYEDESVLVADKPAFMNTIPSREHPSASLANAVLGHYRKNGIESAVHVVTRLDRNTSGLVLIAKNRYIHHLCSLMQQKHVICRTYEALAEGAFTEKSGTIEAPIGRKETSIIERGVRDDGQFARTHYEVVRQFPAYAHVRLRLDTGRTHQIRVHLSYIGHPLLGDSLYGGNTSRFTRQALHCSELSFQHPVSGKEMHFFSKPPFLDLL</sequence>
<gene>
    <name evidence="7" type="ORF">HMPREF3213_03159</name>
</gene>
<proteinExistence type="inferred from homology"/>
<dbReference type="GO" id="GO:0009982">
    <property type="term" value="F:pseudouridine synthase activity"/>
    <property type="evidence" value="ECO:0007669"/>
    <property type="project" value="InterPro"/>
</dbReference>
<dbReference type="PANTHER" id="PTHR21600">
    <property type="entry name" value="MITOCHONDRIAL RNA PSEUDOURIDINE SYNTHASE"/>
    <property type="match status" value="1"/>
</dbReference>
<evidence type="ECO:0000256" key="4">
    <source>
        <dbReference type="PIRSR" id="PIRSR606225-1"/>
    </source>
</evidence>
<dbReference type="PATRIC" id="fig|1398.22.peg.3162"/>
<evidence type="ECO:0000256" key="3">
    <source>
        <dbReference type="ARBA" id="ARBA00023235"/>
    </source>
</evidence>
<dbReference type="EMBL" id="LRPN01000161">
    <property type="protein sequence ID" value="KWZ77854.1"/>
    <property type="molecule type" value="Genomic_DNA"/>
</dbReference>
<evidence type="ECO:0000313" key="7">
    <source>
        <dbReference type="EMBL" id="KWZ77854.1"/>
    </source>
</evidence>
<dbReference type="Proteomes" id="UP000070376">
    <property type="component" value="Unassembled WGS sequence"/>
</dbReference>
<comment type="function">
    <text evidence="5">Responsible for synthesis of pseudouridine from uracil.</text>
</comment>
<dbReference type="GO" id="GO:0140098">
    <property type="term" value="F:catalytic activity, acting on RNA"/>
    <property type="evidence" value="ECO:0007669"/>
    <property type="project" value="UniProtKB-ARBA"/>
</dbReference>
<comment type="catalytic activity">
    <reaction evidence="1 5">
        <text>a uridine in RNA = a pseudouridine in RNA</text>
        <dbReference type="Rhea" id="RHEA:48348"/>
        <dbReference type="Rhea" id="RHEA-COMP:12068"/>
        <dbReference type="Rhea" id="RHEA-COMP:12069"/>
        <dbReference type="ChEBI" id="CHEBI:65314"/>
        <dbReference type="ChEBI" id="CHEBI:65315"/>
    </reaction>
</comment>
<comment type="caution">
    <text evidence="7">The sequence shown here is derived from an EMBL/GenBank/DDBJ whole genome shotgun (WGS) entry which is preliminary data.</text>
</comment>